<dbReference type="Pfam" id="PF00590">
    <property type="entry name" value="TP_methylase"/>
    <property type="match status" value="1"/>
</dbReference>
<keyword evidence="3" id="KW-1185">Reference proteome</keyword>
<evidence type="ECO:0000313" key="2">
    <source>
        <dbReference type="EMBL" id="PHH76867.1"/>
    </source>
</evidence>
<comment type="caution">
    <text evidence="2">The sequence shown here is derived from an EMBL/GenBank/DDBJ whole genome shotgun (WGS) entry which is preliminary data.</text>
</comment>
<dbReference type="InterPro" id="IPR000878">
    <property type="entry name" value="4pyrrol_Mease"/>
</dbReference>
<dbReference type="GO" id="GO:0019354">
    <property type="term" value="P:siroheme biosynthetic process"/>
    <property type="evidence" value="ECO:0007669"/>
    <property type="project" value="TreeGrafter"/>
</dbReference>
<dbReference type="InterPro" id="IPR035996">
    <property type="entry name" value="4pyrrol_Methylase_sf"/>
</dbReference>
<dbReference type="PANTHER" id="PTHR45790">
    <property type="entry name" value="SIROHEME SYNTHASE-RELATED"/>
    <property type="match status" value="1"/>
</dbReference>
<dbReference type="Gene3D" id="3.30.950.10">
    <property type="entry name" value="Methyltransferase, Cobalt-precorrin-4 Transmethylase, Domain 2"/>
    <property type="match status" value="1"/>
</dbReference>
<dbReference type="AlphaFoldDB" id="A0A2C5Z782"/>
<organism evidence="2 3">
    <name type="scientific">Ophiocordyceps australis</name>
    <dbReference type="NCBI Taxonomy" id="1399860"/>
    <lineage>
        <taxon>Eukaryota</taxon>
        <taxon>Fungi</taxon>
        <taxon>Dikarya</taxon>
        <taxon>Ascomycota</taxon>
        <taxon>Pezizomycotina</taxon>
        <taxon>Sordariomycetes</taxon>
        <taxon>Hypocreomycetidae</taxon>
        <taxon>Hypocreales</taxon>
        <taxon>Ophiocordycipitaceae</taxon>
        <taxon>Ophiocordyceps</taxon>
    </lineage>
</organism>
<dbReference type="InterPro" id="IPR050161">
    <property type="entry name" value="Siro_Cobalamin_biosynth"/>
</dbReference>
<dbReference type="EMBL" id="NJEU01000296">
    <property type="protein sequence ID" value="PHH76867.1"/>
    <property type="molecule type" value="Genomic_DNA"/>
</dbReference>
<dbReference type="SUPFAM" id="SSF53790">
    <property type="entry name" value="Tetrapyrrole methylase"/>
    <property type="match status" value="1"/>
</dbReference>
<accession>A0A2C5Z782</accession>
<evidence type="ECO:0000313" key="3">
    <source>
        <dbReference type="Proteomes" id="UP000224854"/>
    </source>
</evidence>
<gene>
    <name evidence="2" type="ORF">CDD82_3765</name>
</gene>
<evidence type="ECO:0000259" key="1">
    <source>
        <dbReference type="Pfam" id="PF00590"/>
    </source>
</evidence>
<reference evidence="2 3" key="1">
    <citation type="submission" date="2017-06" db="EMBL/GenBank/DDBJ databases">
        <title>Ant-infecting Ophiocordyceps genomes reveal a high diversity of potential behavioral manipulation genes and a possible major role for enterotoxins.</title>
        <authorList>
            <person name="De Bekker C."/>
            <person name="Evans H.C."/>
            <person name="Brachmann A."/>
            <person name="Hughes D.P."/>
        </authorList>
    </citation>
    <scope>NUCLEOTIDE SEQUENCE [LARGE SCALE GENOMIC DNA]</scope>
    <source>
        <strain evidence="2 3">1348a</strain>
    </source>
</reference>
<protein>
    <recommendedName>
        <fullName evidence="1">Tetrapyrrole methylase domain-containing protein</fullName>
    </recommendedName>
</protein>
<proteinExistence type="predicted"/>
<name>A0A2C5Z782_9HYPO</name>
<dbReference type="PANTHER" id="PTHR45790:SF6">
    <property type="entry name" value="UROPORPHYRINOGEN-III C-METHYLTRANSFERASE"/>
    <property type="match status" value="1"/>
</dbReference>
<dbReference type="GO" id="GO:0004851">
    <property type="term" value="F:uroporphyrin-III C-methyltransferase activity"/>
    <property type="evidence" value="ECO:0007669"/>
    <property type="project" value="TreeGrafter"/>
</dbReference>
<dbReference type="OrthoDB" id="508204at2759"/>
<feature type="domain" description="Tetrapyrrole methylase" evidence="1">
    <location>
        <begin position="7"/>
        <end position="62"/>
    </location>
</feature>
<dbReference type="Proteomes" id="UP000224854">
    <property type="component" value="Unassembled WGS sequence"/>
</dbReference>
<dbReference type="InterPro" id="IPR014776">
    <property type="entry name" value="4pyrrole_Mease_sub2"/>
</dbReference>
<sequence length="135" mass="14494">MPPPPEHLASRTLVYLMALHRIHQLVPQLTAPPASWPPDTPCAVIERATCPDQRIIRSSLAHVVAAVQAIGSRPPGLLVVGAACTALAHTAPHAVHEKYWSVQEGLNPADLPLSIPLPWLNSAMHDGPVTWTSSH</sequence>